<sequence length="90" mass="10308">MKLEFFSDGTASQFRQRFMFHGLAQLACDYSINLSWNLFATSHSKEVVDDLGSSIKRLVWSAVFGDTTCTSAEDFGRMYRKTENKTNNSY</sequence>
<evidence type="ECO:0000313" key="5">
    <source>
        <dbReference type="Proteomes" id="UP000663829"/>
    </source>
</evidence>
<gene>
    <name evidence="2" type="ORF">GPM918_LOCUS29896</name>
    <name evidence="1" type="ORF">OVA965_LOCUS19800</name>
    <name evidence="4" type="ORF">SRO942_LOCUS30492</name>
    <name evidence="3" type="ORF">TMI583_LOCUS19972</name>
</gene>
<dbReference type="Proteomes" id="UP000682733">
    <property type="component" value="Unassembled WGS sequence"/>
</dbReference>
<comment type="caution">
    <text evidence="2">The sequence shown here is derived from an EMBL/GenBank/DDBJ whole genome shotgun (WGS) entry which is preliminary data.</text>
</comment>
<evidence type="ECO:0000313" key="3">
    <source>
        <dbReference type="EMBL" id="CAF3880043.1"/>
    </source>
</evidence>
<evidence type="ECO:0000313" key="2">
    <source>
        <dbReference type="EMBL" id="CAF1329921.1"/>
    </source>
</evidence>
<protein>
    <submittedName>
        <fullName evidence="2">Uncharacterized protein</fullName>
    </submittedName>
</protein>
<dbReference type="EMBL" id="CAJOBC010052570">
    <property type="protein sequence ID" value="CAF4182565.1"/>
    <property type="molecule type" value="Genomic_DNA"/>
</dbReference>
<dbReference type="Proteomes" id="UP000663829">
    <property type="component" value="Unassembled WGS sequence"/>
</dbReference>
<evidence type="ECO:0000313" key="4">
    <source>
        <dbReference type="EMBL" id="CAF4182565.1"/>
    </source>
</evidence>
<dbReference type="Proteomes" id="UP000681722">
    <property type="component" value="Unassembled WGS sequence"/>
</dbReference>
<dbReference type="EMBL" id="CAJOBA010013608">
    <property type="protein sequence ID" value="CAF3880043.1"/>
    <property type="molecule type" value="Genomic_DNA"/>
</dbReference>
<organism evidence="2 5">
    <name type="scientific">Didymodactylos carnosus</name>
    <dbReference type="NCBI Taxonomy" id="1234261"/>
    <lineage>
        <taxon>Eukaryota</taxon>
        <taxon>Metazoa</taxon>
        <taxon>Spiralia</taxon>
        <taxon>Gnathifera</taxon>
        <taxon>Rotifera</taxon>
        <taxon>Eurotatoria</taxon>
        <taxon>Bdelloidea</taxon>
        <taxon>Philodinida</taxon>
        <taxon>Philodinidae</taxon>
        <taxon>Didymodactylos</taxon>
    </lineage>
</organism>
<dbReference type="OrthoDB" id="10062343at2759"/>
<dbReference type="PANTHER" id="PTHR46601">
    <property type="entry name" value="ULP_PROTEASE DOMAIN-CONTAINING PROTEIN"/>
    <property type="match status" value="1"/>
</dbReference>
<keyword evidence="5" id="KW-1185">Reference proteome</keyword>
<dbReference type="AlphaFoldDB" id="A0A815FS57"/>
<dbReference type="Proteomes" id="UP000677228">
    <property type="component" value="Unassembled WGS sequence"/>
</dbReference>
<reference evidence="2" key="1">
    <citation type="submission" date="2021-02" db="EMBL/GenBank/DDBJ databases">
        <authorList>
            <person name="Nowell W R."/>
        </authorList>
    </citation>
    <scope>NUCLEOTIDE SEQUENCE</scope>
</reference>
<dbReference type="EMBL" id="CAJNOQ010013848">
    <property type="protein sequence ID" value="CAF1329921.1"/>
    <property type="molecule type" value="Genomic_DNA"/>
</dbReference>
<evidence type="ECO:0000313" key="1">
    <source>
        <dbReference type="EMBL" id="CAF1111852.1"/>
    </source>
</evidence>
<accession>A0A815FS57</accession>
<name>A0A815FS57_9BILA</name>
<proteinExistence type="predicted"/>
<dbReference type="PANTHER" id="PTHR46601:SF2">
    <property type="entry name" value="UBIQUITIN-LIKE PROTEASE FAMILY PROFILE DOMAIN-CONTAINING PROTEIN"/>
    <property type="match status" value="1"/>
</dbReference>
<dbReference type="EMBL" id="CAJNOK010010307">
    <property type="protein sequence ID" value="CAF1111852.1"/>
    <property type="molecule type" value="Genomic_DNA"/>
</dbReference>